<keyword evidence="4" id="KW-1185">Reference proteome</keyword>
<name>W4VC79_9FIRM</name>
<evidence type="ECO:0000256" key="2">
    <source>
        <dbReference type="SAM" id="Phobius"/>
    </source>
</evidence>
<dbReference type="Proteomes" id="UP000019109">
    <property type="component" value="Unassembled WGS sequence"/>
</dbReference>
<accession>W4VC79</accession>
<sequence>MTETIIAFSRYFIVLLFGTAVAVNFAGMKRTRKNCIAAGCLTVVLFISQVACLNAWGMELTVKLYPLLSHLPIAVFIVVYLKRPWMISLTSVFASFLCCQPPRWIGTALGEVFGSVSVNHVGYIAAAFLIYLFLRKYAMEPVRHMIERSTSSCLLFGAMPAFYYLCEYAFSVYTNFMYSGARVAVQFMPFLTSTFYFVFVLLYYTETQKQANIQREKDILDSQFKQAQKEFESLRQMQKTAASYRHDMRHHFALLQSMASKGNIEEIKNIFDCPVGLGCYHTRTLL</sequence>
<protein>
    <recommendedName>
        <fullName evidence="5">ATP-binding protein</fullName>
    </recommendedName>
</protein>
<dbReference type="STRING" id="1294263.JCM21531_4447"/>
<evidence type="ECO:0000313" key="3">
    <source>
        <dbReference type="EMBL" id="GAE90807.1"/>
    </source>
</evidence>
<keyword evidence="2" id="KW-1133">Transmembrane helix</keyword>
<evidence type="ECO:0000256" key="1">
    <source>
        <dbReference type="SAM" id="Coils"/>
    </source>
</evidence>
<organism evidence="3 4">
    <name type="scientific">Acetivibrio straminisolvens JCM 21531</name>
    <dbReference type="NCBI Taxonomy" id="1294263"/>
    <lineage>
        <taxon>Bacteria</taxon>
        <taxon>Bacillati</taxon>
        <taxon>Bacillota</taxon>
        <taxon>Clostridia</taxon>
        <taxon>Eubacteriales</taxon>
        <taxon>Oscillospiraceae</taxon>
        <taxon>Acetivibrio</taxon>
    </lineage>
</organism>
<evidence type="ECO:0008006" key="5">
    <source>
        <dbReference type="Google" id="ProtNLM"/>
    </source>
</evidence>
<keyword evidence="2" id="KW-0472">Membrane</keyword>
<feature type="transmembrane region" description="Helical" evidence="2">
    <location>
        <begin position="6"/>
        <end position="28"/>
    </location>
</feature>
<keyword evidence="2" id="KW-0812">Transmembrane</keyword>
<comment type="caution">
    <text evidence="3">The sequence shown here is derived from an EMBL/GenBank/DDBJ whole genome shotgun (WGS) entry which is preliminary data.</text>
</comment>
<feature type="coiled-coil region" evidence="1">
    <location>
        <begin position="210"/>
        <end position="237"/>
    </location>
</feature>
<dbReference type="EMBL" id="BAVR01000095">
    <property type="protein sequence ID" value="GAE90807.1"/>
    <property type="molecule type" value="Genomic_DNA"/>
</dbReference>
<dbReference type="AlphaFoldDB" id="W4VC79"/>
<feature type="transmembrane region" description="Helical" evidence="2">
    <location>
        <begin position="154"/>
        <end position="173"/>
    </location>
</feature>
<feature type="transmembrane region" description="Helical" evidence="2">
    <location>
        <begin position="64"/>
        <end position="81"/>
    </location>
</feature>
<dbReference type="RefSeq" id="WP_369347717.1">
    <property type="nucleotide sequence ID" value="NZ_BAVR01000095.1"/>
</dbReference>
<reference evidence="3" key="1">
    <citation type="journal article" date="2014" name="Genome Announc.">
        <title>Draft Genome Sequence of Clostridium straminisolvens Strain JCM 21531T, Isolated from a Cellulose-Degrading Bacterial Community.</title>
        <authorList>
            <person name="Yuki M."/>
            <person name="Oshima K."/>
            <person name="Suda W."/>
            <person name="Sakamoto M."/>
            <person name="Kitamura K."/>
            <person name="Iida T."/>
            <person name="Hattori M."/>
            <person name="Ohkuma M."/>
        </authorList>
    </citation>
    <scope>NUCLEOTIDE SEQUENCE [LARGE SCALE GENOMIC DNA]</scope>
    <source>
        <strain evidence="3">JCM 21531</strain>
    </source>
</reference>
<feature type="transmembrane region" description="Helical" evidence="2">
    <location>
        <begin position="112"/>
        <end position="134"/>
    </location>
</feature>
<keyword evidence="1" id="KW-0175">Coiled coil</keyword>
<feature type="transmembrane region" description="Helical" evidence="2">
    <location>
        <begin position="185"/>
        <end position="205"/>
    </location>
</feature>
<evidence type="ECO:0000313" key="4">
    <source>
        <dbReference type="Proteomes" id="UP000019109"/>
    </source>
</evidence>
<feature type="transmembrane region" description="Helical" evidence="2">
    <location>
        <begin position="35"/>
        <end position="58"/>
    </location>
</feature>
<gene>
    <name evidence="3" type="ORF">JCM21531_4447</name>
</gene>
<proteinExistence type="predicted"/>